<sequence>MKFYTLEKLSGTRGIDALTQAEERVEKLLVDTINELGGKKVIGMKKVRTHLLTNEFDYDALEQMVQIAIDLKDMELVKEQYLLQIMKEQCEKVFRDYVPLDMVDTFRMALEVMLSKNNWDSSIVVKDVSKYFTSGNVYPVTQTYLKACKKLEE</sequence>
<dbReference type="EMBL" id="NUIL01000015">
    <property type="protein sequence ID" value="PGO29276.1"/>
    <property type="molecule type" value="Genomic_DNA"/>
</dbReference>
<name>A0A2A7FNQ7_BACCE</name>
<evidence type="ECO:0000313" key="1">
    <source>
        <dbReference type="EMBL" id="PGO29276.1"/>
    </source>
</evidence>
<accession>A0A2A7FNQ7</accession>
<dbReference type="Proteomes" id="UP000223777">
    <property type="component" value="Unassembled WGS sequence"/>
</dbReference>
<gene>
    <name evidence="1" type="ORF">CN984_12695</name>
</gene>
<dbReference type="RefSeq" id="WP_097883447.1">
    <property type="nucleotide sequence ID" value="NZ_NUIL01000015.1"/>
</dbReference>
<dbReference type="AlphaFoldDB" id="A0A2A7FNQ7"/>
<evidence type="ECO:0000313" key="2">
    <source>
        <dbReference type="Proteomes" id="UP000223777"/>
    </source>
</evidence>
<protein>
    <submittedName>
        <fullName evidence="1">Uncharacterized protein</fullName>
    </submittedName>
</protein>
<proteinExistence type="predicted"/>
<organism evidence="1 2">
    <name type="scientific">Bacillus cereus</name>
    <dbReference type="NCBI Taxonomy" id="1396"/>
    <lineage>
        <taxon>Bacteria</taxon>
        <taxon>Bacillati</taxon>
        <taxon>Bacillota</taxon>
        <taxon>Bacilli</taxon>
        <taxon>Bacillales</taxon>
        <taxon>Bacillaceae</taxon>
        <taxon>Bacillus</taxon>
        <taxon>Bacillus cereus group</taxon>
    </lineage>
</organism>
<comment type="caution">
    <text evidence="1">The sequence shown here is derived from an EMBL/GenBank/DDBJ whole genome shotgun (WGS) entry which is preliminary data.</text>
</comment>
<reference evidence="1 2" key="1">
    <citation type="submission" date="2017-09" db="EMBL/GenBank/DDBJ databases">
        <title>Large-scale bioinformatics analysis of Bacillus genomes uncovers conserved roles of natural products in bacterial physiology.</title>
        <authorList>
            <consortium name="Agbiome Team Llc"/>
            <person name="Bleich R.M."/>
            <person name="Grubbs K.J."/>
            <person name="Santa Maria K.C."/>
            <person name="Allen S.E."/>
            <person name="Farag S."/>
            <person name="Shank E.A."/>
            <person name="Bowers A."/>
        </authorList>
    </citation>
    <scope>NUCLEOTIDE SEQUENCE [LARGE SCALE GENOMIC DNA]</scope>
    <source>
        <strain evidence="1 2">AFS050027</strain>
    </source>
</reference>